<dbReference type="EMBL" id="HG994585">
    <property type="protein sequence ID" value="CAF2967461.1"/>
    <property type="molecule type" value="Genomic_DNA"/>
</dbReference>
<evidence type="ECO:0000313" key="2">
    <source>
        <dbReference type="EMBL" id="CAF2967461.1"/>
    </source>
</evidence>
<accession>A0A7R8CY63</accession>
<feature type="domain" description="PiggyBac transposable element-derived protein" evidence="1">
    <location>
        <begin position="124"/>
        <end position="195"/>
    </location>
</feature>
<organism evidence="2 3">
    <name type="scientific">Lepeophtheirus salmonis</name>
    <name type="common">Salmon louse</name>
    <name type="synonym">Caligus salmonis</name>
    <dbReference type="NCBI Taxonomy" id="72036"/>
    <lineage>
        <taxon>Eukaryota</taxon>
        <taxon>Metazoa</taxon>
        <taxon>Ecdysozoa</taxon>
        <taxon>Arthropoda</taxon>
        <taxon>Crustacea</taxon>
        <taxon>Multicrustacea</taxon>
        <taxon>Hexanauplia</taxon>
        <taxon>Copepoda</taxon>
        <taxon>Siphonostomatoida</taxon>
        <taxon>Caligidae</taxon>
        <taxon>Lepeophtheirus</taxon>
    </lineage>
</organism>
<protein>
    <submittedName>
        <fullName evidence="2">(salmon louse) hypothetical protein</fullName>
    </submittedName>
</protein>
<dbReference type="Proteomes" id="UP000675881">
    <property type="component" value="Chromosome 6"/>
</dbReference>
<sequence length="286" mass="33357">MKQLVPFRGRCPFQQYMPSKLARYGVKFWVACNAKSSYAWKIQVYTGKLADGHPEKNQGMHVVLDMTEGLRGHNVTCNNFNTSYQRGQQLLKRKITMVEREVFSSKFAFTPSTTSVSYLPKKNKIVVLLSTLHRDRSISDRDDRKSIIIMDYNRNKGGVDNLDMVIGAYSCRRMTARWPLAIFHNIIDDSSYNAFVIWREINPTWMSYKIHKRRVFLEQLGKALVAPLIERRKKRPPNRDLSSDCEKDASLSLKRRQIRRIIHVLNAINTYVKAVPYHTVHHVINR</sequence>
<dbReference type="OrthoDB" id="6369813at2759"/>
<dbReference type="InterPro" id="IPR029526">
    <property type="entry name" value="PGBD"/>
</dbReference>
<dbReference type="PANTHER" id="PTHR46599:SF6">
    <property type="entry name" value="DUAL SPECIFICITY PHOSPHATASE 26"/>
    <property type="match status" value="1"/>
</dbReference>
<keyword evidence="3" id="KW-1185">Reference proteome</keyword>
<evidence type="ECO:0000259" key="1">
    <source>
        <dbReference type="Pfam" id="PF13843"/>
    </source>
</evidence>
<proteinExistence type="predicted"/>
<gene>
    <name evidence="2" type="ORF">LSAA_11430</name>
</gene>
<dbReference type="Pfam" id="PF13843">
    <property type="entry name" value="DDE_Tnp_1_7"/>
    <property type="match status" value="2"/>
</dbReference>
<evidence type="ECO:0000313" key="3">
    <source>
        <dbReference type="Proteomes" id="UP000675881"/>
    </source>
</evidence>
<dbReference type="PANTHER" id="PTHR46599">
    <property type="entry name" value="PIGGYBAC TRANSPOSABLE ELEMENT-DERIVED PROTEIN 4"/>
    <property type="match status" value="1"/>
</dbReference>
<reference evidence="2" key="1">
    <citation type="submission" date="2021-02" db="EMBL/GenBank/DDBJ databases">
        <authorList>
            <person name="Bekaert M."/>
        </authorList>
    </citation>
    <scope>NUCLEOTIDE SEQUENCE</scope>
    <source>
        <strain evidence="2">IoA-00</strain>
    </source>
</reference>
<feature type="domain" description="PiggyBac transposable element-derived protein" evidence="1">
    <location>
        <begin position="2"/>
        <end position="97"/>
    </location>
</feature>
<name>A0A7R8CY63_LEPSM</name>
<dbReference type="AlphaFoldDB" id="A0A7R8CY63"/>